<accession>A0ABD5PUE9</accession>
<dbReference type="Proteomes" id="UP001595898">
    <property type="component" value="Unassembled WGS sequence"/>
</dbReference>
<dbReference type="EMBL" id="JBHSFA010000011">
    <property type="protein sequence ID" value="MFC4544251.1"/>
    <property type="molecule type" value="Genomic_DNA"/>
</dbReference>
<evidence type="ECO:0008006" key="3">
    <source>
        <dbReference type="Google" id="ProtNLM"/>
    </source>
</evidence>
<reference evidence="1 2" key="1">
    <citation type="journal article" date="2019" name="Int. J. Syst. Evol. Microbiol.">
        <title>The Global Catalogue of Microorganisms (GCM) 10K type strain sequencing project: providing services to taxonomists for standard genome sequencing and annotation.</title>
        <authorList>
            <consortium name="The Broad Institute Genomics Platform"/>
            <consortium name="The Broad Institute Genome Sequencing Center for Infectious Disease"/>
            <person name="Wu L."/>
            <person name="Ma J."/>
        </authorList>
    </citation>
    <scope>NUCLEOTIDE SEQUENCE [LARGE SCALE GENOMIC DNA]</scope>
    <source>
        <strain evidence="1 2">WLHS5</strain>
    </source>
</reference>
<protein>
    <recommendedName>
        <fullName evidence="3">Secreted protein</fullName>
    </recommendedName>
</protein>
<name>A0ABD5PUE9_9EURY</name>
<proteinExistence type="predicted"/>
<dbReference type="RefSeq" id="WP_250140988.1">
    <property type="nucleotide sequence ID" value="NZ_JALIQP010000003.1"/>
</dbReference>
<comment type="caution">
    <text evidence="1">The sequence shown here is derived from an EMBL/GenBank/DDBJ whole genome shotgun (WGS) entry which is preliminary data.</text>
</comment>
<keyword evidence="2" id="KW-1185">Reference proteome</keyword>
<organism evidence="1 2">
    <name type="scientific">Halosolutus amylolyticus</name>
    <dbReference type="NCBI Taxonomy" id="2932267"/>
    <lineage>
        <taxon>Archaea</taxon>
        <taxon>Methanobacteriati</taxon>
        <taxon>Methanobacteriota</taxon>
        <taxon>Stenosarchaea group</taxon>
        <taxon>Halobacteria</taxon>
        <taxon>Halobacteriales</taxon>
        <taxon>Natrialbaceae</taxon>
        <taxon>Halosolutus</taxon>
    </lineage>
</organism>
<evidence type="ECO:0000313" key="1">
    <source>
        <dbReference type="EMBL" id="MFC4544251.1"/>
    </source>
</evidence>
<sequence>MESPLFATTAAGLLIGLLVLVLAPSCCAVRSSSSTPAESARTSAGSDTVAADGSGLLAARESHDSVSEAERNRFYDSAHFRL</sequence>
<dbReference type="AlphaFoldDB" id="A0ABD5PUE9"/>
<gene>
    <name evidence="1" type="ORF">ACFO5R_20185</name>
</gene>
<evidence type="ECO:0000313" key="2">
    <source>
        <dbReference type="Proteomes" id="UP001595898"/>
    </source>
</evidence>